<dbReference type="GO" id="GO:0005615">
    <property type="term" value="C:extracellular space"/>
    <property type="evidence" value="ECO:0007669"/>
    <property type="project" value="InterPro"/>
</dbReference>
<dbReference type="InterPro" id="IPR000215">
    <property type="entry name" value="Serpin_fam"/>
</dbReference>
<feature type="domain" description="Serpin" evidence="6">
    <location>
        <begin position="54"/>
        <end position="406"/>
    </location>
</feature>
<feature type="chain" id="PRO_5039684212" description="Serpin domain-containing protein" evidence="5">
    <location>
        <begin position="20"/>
        <end position="408"/>
    </location>
</feature>
<dbReference type="Pfam" id="PF00079">
    <property type="entry name" value="Serpin"/>
    <property type="match status" value="1"/>
</dbReference>
<dbReference type="Gene3D" id="2.30.39.10">
    <property type="entry name" value="Alpha-1-antitrypsin, domain 1"/>
    <property type="match status" value="1"/>
</dbReference>
<reference evidence="7 8" key="1">
    <citation type="submission" date="2018-12" db="EMBL/GenBank/DDBJ databases">
        <authorList>
            <person name="Yu L."/>
        </authorList>
    </citation>
    <scope>NUCLEOTIDE SEQUENCE [LARGE SCALE GENOMIC DNA]</scope>
    <source>
        <strain evidence="7 8">S5H2222</strain>
    </source>
</reference>
<evidence type="ECO:0000313" key="7">
    <source>
        <dbReference type="EMBL" id="RTQ90575.1"/>
    </source>
</evidence>
<dbReference type="InterPro" id="IPR036186">
    <property type="entry name" value="Serpin_sf"/>
</dbReference>
<dbReference type="RefSeq" id="WP_126295315.1">
    <property type="nucleotide sequence ID" value="NZ_CP155468.1"/>
</dbReference>
<name>A0A3S0JL75_9BACI</name>
<evidence type="ECO:0000256" key="3">
    <source>
        <dbReference type="ARBA" id="ARBA00022729"/>
    </source>
</evidence>
<evidence type="ECO:0000256" key="5">
    <source>
        <dbReference type="SAM" id="SignalP"/>
    </source>
</evidence>
<dbReference type="PANTHER" id="PTHR11461">
    <property type="entry name" value="SERINE PROTEASE INHIBITOR, SERPIN"/>
    <property type="match status" value="1"/>
</dbReference>
<evidence type="ECO:0000256" key="2">
    <source>
        <dbReference type="ARBA" id="ARBA00022525"/>
    </source>
</evidence>
<dbReference type="PANTHER" id="PTHR11461:SF211">
    <property type="entry name" value="GH10112P-RELATED"/>
    <property type="match status" value="1"/>
</dbReference>
<dbReference type="CDD" id="cd19588">
    <property type="entry name" value="serpin_miropin-like"/>
    <property type="match status" value="1"/>
</dbReference>
<dbReference type="InterPro" id="IPR023796">
    <property type="entry name" value="Serpin_dom"/>
</dbReference>
<dbReference type="InterPro" id="IPR023795">
    <property type="entry name" value="Serpin_CS"/>
</dbReference>
<sequence length="408" mass="46152">MKKLLFTMMITLLCISLIGCGTKDDTSSSKILSNAEFNEDDYYELVQPNNTLGFQLLSTAPKDNEGNLFISPTSLLMALAMVYNGADGKTKEEMAKILGQQTDQVNKANASLINRLLQTSDNVELAIANSIWLNENYQFQDDFKINVQDYFNAEINEINVTDNESVTKINNWVKKETNGKINKIVQDPLDPDLVSILLNAIYFKGDWKYEFDKNQTSEDTFYGQTKSASFMKLEEELSYLENNLFQAVSLPYGDGTLSMKVFLPKKNVSLKEVEDELTQENWQKWSSQFTKKEGTLLLPKFKLEYEIELNDALKMLGMPTAFEKDADFSNMIQESVPLWISKVKQKTYIDVNEKGTEAAAATSIEVVTESAIISDSFYMNVNHPFIFSIVDDETGMILFLGSISSPKN</sequence>
<evidence type="ECO:0000313" key="8">
    <source>
        <dbReference type="Proteomes" id="UP000276349"/>
    </source>
</evidence>
<dbReference type="PROSITE" id="PS00284">
    <property type="entry name" value="SERPIN"/>
    <property type="match status" value="1"/>
</dbReference>
<dbReference type="InterPro" id="IPR042178">
    <property type="entry name" value="Serpin_sf_1"/>
</dbReference>
<feature type="signal peptide" evidence="5">
    <location>
        <begin position="1"/>
        <end position="19"/>
    </location>
</feature>
<comment type="subcellular location">
    <subcellularLocation>
        <location evidence="1">Secreted</location>
    </subcellularLocation>
</comment>
<dbReference type="EMBL" id="RXNR01000048">
    <property type="protein sequence ID" value="RTQ90575.1"/>
    <property type="molecule type" value="Genomic_DNA"/>
</dbReference>
<organism evidence="7 8">
    <name type="scientific">Lysinibacillus telephonicus</name>
    <dbReference type="NCBI Taxonomy" id="1714840"/>
    <lineage>
        <taxon>Bacteria</taxon>
        <taxon>Bacillati</taxon>
        <taxon>Bacillota</taxon>
        <taxon>Bacilli</taxon>
        <taxon>Bacillales</taxon>
        <taxon>Bacillaceae</taxon>
        <taxon>Lysinibacillus</taxon>
    </lineage>
</organism>
<proteinExistence type="inferred from homology"/>
<evidence type="ECO:0000256" key="4">
    <source>
        <dbReference type="RuleBase" id="RU000411"/>
    </source>
</evidence>
<accession>A0A3S0JL75</accession>
<dbReference type="GO" id="GO:0004867">
    <property type="term" value="F:serine-type endopeptidase inhibitor activity"/>
    <property type="evidence" value="ECO:0007669"/>
    <property type="project" value="InterPro"/>
</dbReference>
<comment type="caution">
    <text evidence="7">The sequence shown here is derived from an EMBL/GenBank/DDBJ whole genome shotgun (WGS) entry which is preliminary data.</text>
</comment>
<dbReference type="Gene3D" id="3.30.497.10">
    <property type="entry name" value="Antithrombin, subunit I, domain 2"/>
    <property type="match status" value="1"/>
</dbReference>
<protein>
    <recommendedName>
        <fullName evidence="6">Serpin domain-containing protein</fullName>
    </recommendedName>
</protein>
<dbReference type="SMART" id="SM00093">
    <property type="entry name" value="SERPIN"/>
    <property type="match status" value="1"/>
</dbReference>
<dbReference type="InterPro" id="IPR042185">
    <property type="entry name" value="Serpin_sf_2"/>
</dbReference>
<evidence type="ECO:0000259" key="6">
    <source>
        <dbReference type="SMART" id="SM00093"/>
    </source>
</evidence>
<comment type="similarity">
    <text evidence="4">Belongs to the serpin family.</text>
</comment>
<keyword evidence="2" id="KW-0964">Secreted</keyword>
<dbReference type="PROSITE" id="PS51257">
    <property type="entry name" value="PROKAR_LIPOPROTEIN"/>
    <property type="match status" value="1"/>
</dbReference>
<keyword evidence="3 5" id="KW-0732">Signal</keyword>
<gene>
    <name evidence="7" type="ORF">EKG35_14695</name>
</gene>
<evidence type="ECO:0000256" key="1">
    <source>
        <dbReference type="ARBA" id="ARBA00004613"/>
    </source>
</evidence>
<keyword evidence="8" id="KW-1185">Reference proteome</keyword>
<dbReference type="Proteomes" id="UP000276349">
    <property type="component" value="Unassembled WGS sequence"/>
</dbReference>
<dbReference type="OrthoDB" id="9764871at2"/>
<dbReference type="AlphaFoldDB" id="A0A3S0JL75"/>
<dbReference type="SUPFAM" id="SSF56574">
    <property type="entry name" value="Serpins"/>
    <property type="match status" value="1"/>
</dbReference>
<dbReference type="FunFam" id="3.30.497.10:FF:000031">
    <property type="entry name" value="Putative salivary serpin"/>
    <property type="match status" value="1"/>
</dbReference>